<comment type="subcellular location">
    <subcellularLocation>
        <location evidence="1">Cell membrane</location>
        <topology evidence="1">Multi-pass membrane protein</topology>
    </subcellularLocation>
</comment>
<comment type="similarity">
    <text evidence="2">Belongs to the tellurite-resistance/dicarboxylate transporter (TDT) family.</text>
</comment>
<feature type="transmembrane region" description="Helical" evidence="8">
    <location>
        <begin position="238"/>
        <end position="258"/>
    </location>
</feature>
<dbReference type="AlphaFoldDB" id="A0A2T2WFQ7"/>
<feature type="transmembrane region" description="Helical" evidence="8">
    <location>
        <begin position="60"/>
        <end position="78"/>
    </location>
</feature>
<evidence type="ECO:0008006" key="11">
    <source>
        <dbReference type="Google" id="ProtNLM"/>
    </source>
</evidence>
<comment type="caution">
    <text evidence="9">The sequence shown here is derived from an EMBL/GenBank/DDBJ whole genome shotgun (WGS) entry which is preliminary data.</text>
</comment>
<feature type="transmembrane region" description="Helical" evidence="8">
    <location>
        <begin position="341"/>
        <end position="362"/>
    </location>
</feature>
<evidence type="ECO:0000256" key="1">
    <source>
        <dbReference type="ARBA" id="ARBA00004651"/>
    </source>
</evidence>
<dbReference type="PANTHER" id="PTHR31686:SF1">
    <property type="entry name" value="SULFITE EFFLUX PUMP SSU1"/>
    <property type="match status" value="1"/>
</dbReference>
<dbReference type="PANTHER" id="PTHR31686">
    <property type="match status" value="1"/>
</dbReference>
<keyword evidence="5 8" id="KW-0812">Transmembrane</keyword>
<name>A0A2T2WFQ7_9FIRM</name>
<keyword evidence="3" id="KW-0813">Transport</keyword>
<evidence type="ECO:0000313" key="10">
    <source>
        <dbReference type="Proteomes" id="UP000241848"/>
    </source>
</evidence>
<feature type="transmembrane region" description="Helical" evidence="8">
    <location>
        <begin position="99"/>
        <end position="116"/>
    </location>
</feature>
<dbReference type="Gene3D" id="1.50.10.150">
    <property type="entry name" value="Voltage-dependent anion channel"/>
    <property type="match status" value="1"/>
</dbReference>
<reference evidence="9 10" key="1">
    <citation type="journal article" date="2014" name="BMC Genomics">
        <title>Comparison of environmental and isolate Sulfobacillus genomes reveals diverse carbon, sulfur, nitrogen, and hydrogen metabolisms.</title>
        <authorList>
            <person name="Justice N.B."/>
            <person name="Norman A."/>
            <person name="Brown C.T."/>
            <person name="Singh A."/>
            <person name="Thomas B.C."/>
            <person name="Banfield J.F."/>
        </authorList>
    </citation>
    <scope>NUCLEOTIDE SEQUENCE [LARGE SCALE GENOMIC DNA]</scope>
    <source>
        <strain evidence="9">AMDSBA3</strain>
    </source>
</reference>
<organism evidence="9 10">
    <name type="scientific">Sulfobacillus acidophilus</name>
    <dbReference type="NCBI Taxonomy" id="53633"/>
    <lineage>
        <taxon>Bacteria</taxon>
        <taxon>Bacillati</taxon>
        <taxon>Bacillota</taxon>
        <taxon>Clostridia</taxon>
        <taxon>Eubacteriales</taxon>
        <taxon>Clostridiales Family XVII. Incertae Sedis</taxon>
        <taxon>Sulfobacillus</taxon>
    </lineage>
</organism>
<dbReference type="Pfam" id="PF03595">
    <property type="entry name" value="SLAC1"/>
    <property type="match status" value="1"/>
</dbReference>
<feature type="transmembrane region" description="Helical" evidence="8">
    <location>
        <begin position="128"/>
        <end position="153"/>
    </location>
</feature>
<feature type="transmembrane region" description="Helical" evidence="8">
    <location>
        <begin position="165"/>
        <end position="184"/>
    </location>
</feature>
<dbReference type="Proteomes" id="UP000241848">
    <property type="component" value="Unassembled WGS sequence"/>
</dbReference>
<evidence type="ECO:0000256" key="4">
    <source>
        <dbReference type="ARBA" id="ARBA00022475"/>
    </source>
</evidence>
<evidence type="ECO:0000256" key="3">
    <source>
        <dbReference type="ARBA" id="ARBA00022448"/>
    </source>
</evidence>
<proteinExistence type="inferred from homology"/>
<keyword evidence="6 8" id="KW-1133">Transmembrane helix</keyword>
<dbReference type="GO" id="GO:0000319">
    <property type="term" value="F:sulfite transmembrane transporter activity"/>
    <property type="evidence" value="ECO:0007669"/>
    <property type="project" value="TreeGrafter"/>
</dbReference>
<sequence length="372" mass="40940">MVDDKIMAVPEEHTMVRRQTDPLRAVTSNWFVIVMGLGGMIDAVAKVWGLTGTIGSWIEVAVWVNAGIFVVLLGIWLIRWFLAPAEMWREMTHPAHGHFFALIPIAMTIEGLNWSLMGREFGGSILDLVMNVAWILSIGFGVLFSILITDAMMRQHSPRPEHVSFAWLLGSVATALFPLLGNVIVSRELHLSLAWVRFVNVVDIAFFGMGFFVFLFFTAFLLSRYFTGPEPPAQVTPTSWLLLGAAAVLSLGVVGLAQSSAHMGLIAPSGFALLLGLALWGLAGWSFLLALTITLRVWFTGQLPFTLSWWAFVFPLSAYLIDSRVLAGALHTPWLKGWSDGLFVVASVFFLIVLAGTLIAFASGRVFKREEA</sequence>
<keyword evidence="4" id="KW-1003">Cell membrane</keyword>
<feature type="transmembrane region" description="Helical" evidence="8">
    <location>
        <begin position="303"/>
        <end position="321"/>
    </location>
</feature>
<accession>A0A2T2WFQ7</accession>
<evidence type="ECO:0000256" key="5">
    <source>
        <dbReference type="ARBA" id="ARBA00022692"/>
    </source>
</evidence>
<keyword evidence="7 8" id="KW-0472">Membrane</keyword>
<dbReference type="InterPro" id="IPR004695">
    <property type="entry name" value="SLAC1/Mae1/Ssu1/TehA"/>
</dbReference>
<evidence type="ECO:0000256" key="8">
    <source>
        <dbReference type="SAM" id="Phobius"/>
    </source>
</evidence>
<evidence type="ECO:0000256" key="2">
    <source>
        <dbReference type="ARBA" id="ARBA00008566"/>
    </source>
</evidence>
<feature type="transmembrane region" description="Helical" evidence="8">
    <location>
        <begin position="204"/>
        <end position="226"/>
    </location>
</feature>
<evidence type="ECO:0000256" key="7">
    <source>
        <dbReference type="ARBA" id="ARBA00023136"/>
    </source>
</evidence>
<feature type="transmembrane region" description="Helical" evidence="8">
    <location>
        <begin position="27"/>
        <end position="48"/>
    </location>
</feature>
<dbReference type="InterPro" id="IPR038665">
    <property type="entry name" value="Voltage-dep_anion_channel_sf"/>
</dbReference>
<dbReference type="EMBL" id="PXYV01000043">
    <property type="protein sequence ID" value="PSR21081.1"/>
    <property type="molecule type" value="Genomic_DNA"/>
</dbReference>
<dbReference type="InterPro" id="IPR051629">
    <property type="entry name" value="Sulfite_efflux_TDT"/>
</dbReference>
<evidence type="ECO:0000256" key="6">
    <source>
        <dbReference type="ARBA" id="ARBA00022989"/>
    </source>
</evidence>
<feature type="transmembrane region" description="Helical" evidence="8">
    <location>
        <begin position="270"/>
        <end position="291"/>
    </location>
</feature>
<gene>
    <name evidence="9" type="ORF">C7B45_12320</name>
</gene>
<protein>
    <recommendedName>
        <fullName evidence="11">C4-dicarboxylate ABC transporter</fullName>
    </recommendedName>
</protein>
<evidence type="ECO:0000313" key="9">
    <source>
        <dbReference type="EMBL" id="PSR21081.1"/>
    </source>
</evidence>
<dbReference type="GO" id="GO:0005886">
    <property type="term" value="C:plasma membrane"/>
    <property type="evidence" value="ECO:0007669"/>
    <property type="project" value="UniProtKB-SubCell"/>
</dbReference>